<keyword evidence="1" id="KW-0175">Coiled coil</keyword>
<gene>
    <name evidence="2" type="ORF">Pfra01_002291600</name>
</gene>
<proteinExistence type="predicted"/>
<protein>
    <submittedName>
        <fullName evidence="2">Unnamed protein product</fullName>
    </submittedName>
</protein>
<dbReference type="AlphaFoldDB" id="A0A9W6Y6D1"/>
<comment type="caution">
    <text evidence="2">The sequence shown here is derived from an EMBL/GenBank/DDBJ whole genome shotgun (WGS) entry which is preliminary data.</text>
</comment>
<evidence type="ECO:0000313" key="3">
    <source>
        <dbReference type="Proteomes" id="UP001165121"/>
    </source>
</evidence>
<reference evidence="2" key="1">
    <citation type="submission" date="2023-04" db="EMBL/GenBank/DDBJ databases">
        <title>Phytophthora fragariaefolia NBRC 109709.</title>
        <authorList>
            <person name="Ichikawa N."/>
            <person name="Sato H."/>
            <person name="Tonouchi N."/>
        </authorList>
    </citation>
    <scope>NUCLEOTIDE SEQUENCE</scope>
    <source>
        <strain evidence="2">NBRC 109709</strain>
    </source>
</reference>
<sequence length="277" mass="30920">MHPDLPTDFALRRDLLRARSFGDMLDVLRANTTEPPSSIKELAELRVQNAKLTRDNQALLRRLESALADSTRFEHDLATVVRERDEWKRHATKTSELVAFFRNTVCVLELQLRESTRQANRRVDSCQKPVDHLRRMVDQRDKDLKRMSKVLAERDVAYSALQWVASSYFEQVQEAAAVISSGGADRASITSAESSSARRTSCGIKAGSQLPTLLSLLPPGSTLPGFPRATCPSTLGGVVSWKRAGLSCLKSSPVKSARSRSESVVPWRRVQLQFACR</sequence>
<evidence type="ECO:0000313" key="2">
    <source>
        <dbReference type="EMBL" id="GMF54800.1"/>
    </source>
</evidence>
<name>A0A9W6Y6D1_9STRA</name>
<dbReference type="EMBL" id="BSXT01003609">
    <property type="protein sequence ID" value="GMF54800.1"/>
    <property type="molecule type" value="Genomic_DNA"/>
</dbReference>
<accession>A0A9W6Y6D1</accession>
<organism evidence="2 3">
    <name type="scientific">Phytophthora fragariaefolia</name>
    <dbReference type="NCBI Taxonomy" id="1490495"/>
    <lineage>
        <taxon>Eukaryota</taxon>
        <taxon>Sar</taxon>
        <taxon>Stramenopiles</taxon>
        <taxon>Oomycota</taxon>
        <taxon>Peronosporomycetes</taxon>
        <taxon>Peronosporales</taxon>
        <taxon>Peronosporaceae</taxon>
        <taxon>Phytophthora</taxon>
    </lineage>
</organism>
<feature type="coiled-coil region" evidence="1">
    <location>
        <begin position="42"/>
        <end position="69"/>
    </location>
</feature>
<dbReference type="Proteomes" id="UP001165121">
    <property type="component" value="Unassembled WGS sequence"/>
</dbReference>
<evidence type="ECO:0000256" key="1">
    <source>
        <dbReference type="SAM" id="Coils"/>
    </source>
</evidence>
<keyword evidence="3" id="KW-1185">Reference proteome</keyword>